<feature type="compositionally biased region" description="Acidic residues" evidence="1">
    <location>
        <begin position="116"/>
        <end position="137"/>
    </location>
</feature>
<sequence>MTPFNSDVVPGNNKSFIDLLAFQTGHKPQTHAQAYALEHRFPSRLQPELIDRYVQISEHWHKYMCVDEGQFNISTIDVTFCQKTKKFKVPFWLETDFIEEEKAGSIGVQSRFEKDDKEDEDEDREESQEEDKDEEEQDNTRTRYKRRRLH</sequence>
<gene>
    <name evidence="2" type="ORF">K461DRAFT_280936</name>
</gene>
<organism evidence="2 3">
    <name type="scientific">Myriangium duriaei CBS 260.36</name>
    <dbReference type="NCBI Taxonomy" id="1168546"/>
    <lineage>
        <taxon>Eukaryota</taxon>
        <taxon>Fungi</taxon>
        <taxon>Dikarya</taxon>
        <taxon>Ascomycota</taxon>
        <taxon>Pezizomycotina</taxon>
        <taxon>Dothideomycetes</taxon>
        <taxon>Dothideomycetidae</taxon>
        <taxon>Myriangiales</taxon>
        <taxon>Myriangiaceae</taxon>
        <taxon>Myriangium</taxon>
    </lineage>
</organism>
<comment type="caution">
    <text evidence="2">The sequence shown here is derived from an EMBL/GenBank/DDBJ whole genome shotgun (WGS) entry which is preliminary data.</text>
</comment>
<feature type="region of interest" description="Disordered" evidence="1">
    <location>
        <begin position="107"/>
        <end position="150"/>
    </location>
</feature>
<name>A0A9P4IZI8_9PEZI</name>
<keyword evidence="3" id="KW-1185">Reference proteome</keyword>
<accession>A0A9P4IZI8</accession>
<proteinExistence type="predicted"/>
<evidence type="ECO:0000256" key="1">
    <source>
        <dbReference type="SAM" id="MobiDB-lite"/>
    </source>
</evidence>
<dbReference type="OrthoDB" id="4160379at2759"/>
<evidence type="ECO:0000313" key="3">
    <source>
        <dbReference type="Proteomes" id="UP000799439"/>
    </source>
</evidence>
<dbReference type="AlphaFoldDB" id="A0A9P4IZI8"/>
<dbReference type="Proteomes" id="UP000799439">
    <property type="component" value="Unassembled WGS sequence"/>
</dbReference>
<evidence type="ECO:0000313" key="2">
    <source>
        <dbReference type="EMBL" id="KAF2149704.1"/>
    </source>
</evidence>
<dbReference type="EMBL" id="ML996090">
    <property type="protein sequence ID" value="KAF2149704.1"/>
    <property type="molecule type" value="Genomic_DNA"/>
</dbReference>
<reference evidence="2" key="1">
    <citation type="journal article" date="2020" name="Stud. Mycol.">
        <title>101 Dothideomycetes genomes: a test case for predicting lifestyles and emergence of pathogens.</title>
        <authorList>
            <person name="Haridas S."/>
            <person name="Albert R."/>
            <person name="Binder M."/>
            <person name="Bloem J."/>
            <person name="Labutti K."/>
            <person name="Salamov A."/>
            <person name="Andreopoulos B."/>
            <person name="Baker S."/>
            <person name="Barry K."/>
            <person name="Bills G."/>
            <person name="Bluhm B."/>
            <person name="Cannon C."/>
            <person name="Castanera R."/>
            <person name="Culley D."/>
            <person name="Daum C."/>
            <person name="Ezra D."/>
            <person name="Gonzalez J."/>
            <person name="Henrissat B."/>
            <person name="Kuo A."/>
            <person name="Liang C."/>
            <person name="Lipzen A."/>
            <person name="Lutzoni F."/>
            <person name="Magnuson J."/>
            <person name="Mondo S."/>
            <person name="Nolan M."/>
            <person name="Ohm R."/>
            <person name="Pangilinan J."/>
            <person name="Park H.-J."/>
            <person name="Ramirez L."/>
            <person name="Alfaro M."/>
            <person name="Sun H."/>
            <person name="Tritt A."/>
            <person name="Yoshinaga Y."/>
            <person name="Zwiers L.-H."/>
            <person name="Turgeon B."/>
            <person name="Goodwin S."/>
            <person name="Spatafora J."/>
            <person name="Crous P."/>
            <person name="Grigoriev I."/>
        </authorList>
    </citation>
    <scope>NUCLEOTIDE SEQUENCE</scope>
    <source>
        <strain evidence="2">CBS 260.36</strain>
    </source>
</reference>
<protein>
    <submittedName>
        <fullName evidence="2">Uncharacterized protein</fullName>
    </submittedName>
</protein>